<dbReference type="GO" id="GO:0008270">
    <property type="term" value="F:zinc ion binding"/>
    <property type="evidence" value="ECO:0007669"/>
    <property type="project" value="UniProtKB-KW"/>
</dbReference>
<dbReference type="Gene3D" id="3.30.70.270">
    <property type="match status" value="1"/>
</dbReference>
<dbReference type="STRING" id="158441.A0A226E8D8"/>
<dbReference type="InterPro" id="IPR017972">
    <property type="entry name" value="Cyt_P450_CS"/>
</dbReference>
<dbReference type="InterPro" id="IPR012337">
    <property type="entry name" value="RNaseH-like_sf"/>
</dbReference>
<dbReference type="PRINTS" id="PR00385">
    <property type="entry name" value="P450"/>
</dbReference>
<dbReference type="SUPFAM" id="SSF48264">
    <property type="entry name" value="Cytochrome P450"/>
    <property type="match status" value="1"/>
</dbReference>
<comment type="similarity">
    <text evidence="1">Belongs to the cytochrome P450 family.</text>
</comment>
<protein>
    <submittedName>
        <fullName evidence="7">Cytochrome P450 4C1</fullName>
    </submittedName>
</protein>
<dbReference type="InterPro" id="IPR043502">
    <property type="entry name" value="DNA/RNA_pol_sf"/>
</dbReference>
<keyword evidence="3" id="KW-0349">Heme</keyword>
<evidence type="ECO:0000256" key="3">
    <source>
        <dbReference type="PIRSR" id="PIRSR602401-1"/>
    </source>
</evidence>
<comment type="cofactor">
    <cofactor evidence="3">
        <name>heme</name>
        <dbReference type="ChEBI" id="CHEBI:30413"/>
    </cofactor>
</comment>
<keyword evidence="4" id="KW-0863">Zinc-finger</keyword>
<dbReference type="SUPFAM" id="SSF53098">
    <property type="entry name" value="Ribonuclease H-like"/>
    <property type="match status" value="1"/>
</dbReference>
<dbReference type="InterPro" id="IPR008042">
    <property type="entry name" value="Retrotrans_Pao"/>
</dbReference>
<dbReference type="PROSITE" id="PS50158">
    <property type="entry name" value="ZF_CCHC"/>
    <property type="match status" value="1"/>
</dbReference>
<evidence type="ECO:0000256" key="4">
    <source>
        <dbReference type="PROSITE-ProRule" id="PRU00047"/>
    </source>
</evidence>
<keyword evidence="3" id="KW-0479">Metal-binding</keyword>
<dbReference type="Proteomes" id="UP000198287">
    <property type="component" value="Unassembled WGS sequence"/>
</dbReference>
<evidence type="ECO:0000256" key="2">
    <source>
        <dbReference type="ARBA" id="ARBA00023033"/>
    </source>
</evidence>
<dbReference type="PANTHER" id="PTHR47331">
    <property type="entry name" value="PHD-TYPE DOMAIN-CONTAINING PROTEIN"/>
    <property type="match status" value="1"/>
</dbReference>
<dbReference type="InterPro" id="IPR036397">
    <property type="entry name" value="RNaseH_sf"/>
</dbReference>
<dbReference type="InterPro" id="IPR001584">
    <property type="entry name" value="Integrase_cat-core"/>
</dbReference>
<dbReference type="GO" id="GO:0004497">
    <property type="term" value="F:monooxygenase activity"/>
    <property type="evidence" value="ECO:0007669"/>
    <property type="project" value="UniProtKB-KW"/>
</dbReference>
<dbReference type="InterPro" id="IPR001878">
    <property type="entry name" value="Znf_CCHC"/>
</dbReference>
<name>A0A226E8D8_FOLCA</name>
<dbReference type="PRINTS" id="PR00463">
    <property type="entry name" value="EP450I"/>
</dbReference>
<dbReference type="PROSITE" id="PS00086">
    <property type="entry name" value="CYTOCHROME_P450"/>
    <property type="match status" value="1"/>
</dbReference>
<keyword evidence="2" id="KW-0560">Oxidoreductase</keyword>
<keyword evidence="3" id="KW-0408">Iron</keyword>
<dbReference type="Gene3D" id="3.10.10.10">
    <property type="entry name" value="HIV Type 1 Reverse Transcriptase, subunit A, domain 1"/>
    <property type="match status" value="1"/>
</dbReference>
<dbReference type="OrthoDB" id="416987at2759"/>
<dbReference type="GO" id="GO:0005506">
    <property type="term" value="F:iron ion binding"/>
    <property type="evidence" value="ECO:0007669"/>
    <property type="project" value="InterPro"/>
</dbReference>
<dbReference type="PROSITE" id="PS50994">
    <property type="entry name" value="INTEGRASE"/>
    <property type="match status" value="1"/>
</dbReference>
<dbReference type="GO" id="GO:0016705">
    <property type="term" value="F:oxidoreductase activity, acting on paired donors, with incorporation or reduction of molecular oxygen"/>
    <property type="evidence" value="ECO:0007669"/>
    <property type="project" value="InterPro"/>
</dbReference>
<evidence type="ECO:0000256" key="1">
    <source>
        <dbReference type="ARBA" id="ARBA00010617"/>
    </source>
</evidence>
<dbReference type="Pfam" id="PF17921">
    <property type="entry name" value="Integrase_H2C2"/>
    <property type="match status" value="1"/>
</dbReference>
<dbReference type="GO" id="GO:0020037">
    <property type="term" value="F:heme binding"/>
    <property type="evidence" value="ECO:0007669"/>
    <property type="project" value="InterPro"/>
</dbReference>
<keyword evidence="2" id="KW-0503">Monooxygenase</keyword>
<evidence type="ECO:0000313" key="7">
    <source>
        <dbReference type="EMBL" id="OXA53364.1"/>
    </source>
</evidence>
<organism evidence="7 8">
    <name type="scientific">Folsomia candida</name>
    <name type="common">Springtail</name>
    <dbReference type="NCBI Taxonomy" id="158441"/>
    <lineage>
        <taxon>Eukaryota</taxon>
        <taxon>Metazoa</taxon>
        <taxon>Ecdysozoa</taxon>
        <taxon>Arthropoda</taxon>
        <taxon>Hexapoda</taxon>
        <taxon>Collembola</taxon>
        <taxon>Entomobryomorpha</taxon>
        <taxon>Isotomoidea</taxon>
        <taxon>Isotomidae</taxon>
        <taxon>Proisotominae</taxon>
        <taxon>Folsomia</taxon>
    </lineage>
</organism>
<dbReference type="PANTHER" id="PTHR47331:SF1">
    <property type="entry name" value="GAG-LIKE PROTEIN"/>
    <property type="match status" value="1"/>
</dbReference>
<dbReference type="InterPro" id="IPR041588">
    <property type="entry name" value="Integrase_H2C2"/>
</dbReference>
<dbReference type="Pfam" id="PF00067">
    <property type="entry name" value="p450"/>
    <property type="match status" value="1"/>
</dbReference>
<proteinExistence type="inferred from homology"/>
<dbReference type="GO" id="GO:0042575">
    <property type="term" value="C:DNA polymerase complex"/>
    <property type="evidence" value="ECO:0007669"/>
    <property type="project" value="UniProtKB-ARBA"/>
</dbReference>
<dbReference type="Gene3D" id="1.10.340.70">
    <property type="match status" value="1"/>
</dbReference>
<keyword evidence="8" id="KW-1185">Reference proteome</keyword>
<dbReference type="EMBL" id="LNIX01000005">
    <property type="protein sequence ID" value="OXA53364.1"/>
    <property type="molecule type" value="Genomic_DNA"/>
</dbReference>
<feature type="binding site" description="axial binding residue" evidence="3">
    <location>
        <position position="1584"/>
    </location>
    <ligand>
        <name>heme</name>
        <dbReference type="ChEBI" id="CHEBI:30413"/>
    </ligand>
    <ligandPart>
        <name>Fe</name>
        <dbReference type="ChEBI" id="CHEBI:18248"/>
    </ligandPart>
</feature>
<dbReference type="GO" id="GO:0003676">
    <property type="term" value="F:nucleic acid binding"/>
    <property type="evidence" value="ECO:0007669"/>
    <property type="project" value="InterPro"/>
</dbReference>
<dbReference type="InterPro" id="IPR043128">
    <property type="entry name" value="Rev_trsase/Diguanyl_cyclase"/>
</dbReference>
<evidence type="ECO:0000313" key="8">
    <source>
        <dbReference type="Proteomes" id="UP000198287"/>
    </source>
</evidence>
<dbReference type="GO" id="GO:0071897">
    <property type="term" value="P:DNA biosynthetic process"/>
    <property type="evidence" value="ECO:0007669"/>
    <property type="project" value="UniProtKB-ARBA"/>
</dbReference>
<evidence type="ECO:0000259" key="6">
    <source>
        <dbReference type="PROSITE" id="PS50994"/>
    </source>
</evidence>
<dbReference type="SMART" id="SM00343">
    <property type="entry name" value="ZnF_C2HC"/>
    <property type="match status" value="3"/>
</dbReference>
<comment type="caution">
    <text evidence="7">The sequence shown here is derived from an EMBL/GenBank/DDBJ whole genome shotgun (WGS) entry which is preliminary data.</text>
</comment>
<dbReference type="Gene3D" id="1.10.630.10">
    <property type="entry name" value="Cytochrome P450"/>
    <property type="match status" value="1"/>
</dbReference>
<accession>A0A226E8D8</accession>
<dbReference type="OMA" id="RCESIFR"/>
<gene>
    <name evidence="7" type="ORF">Fcan01_11838</name>
</gene>
<sequence length="1638" mass="186693">MQFLKKEVEFEDQRALVQSGFSTLHVNKKKKDCHNKLSNQEDIPTGAGLFVGQGASCVFCGKSNHRSTECYRAEKNLSWSEKSDILKKNRLCFRCMLGGHRSKDCKVKLKCNFCEESHVRSMCPTLPINQKKIERRNEVCHPNQNQATVPVTSAQNANHTCRTDVLMKTLVVRVLGPKGSKVVRLIFDEGSQQSTGGQAIIKKVGSELVGEEWARNVLFGGTLTAPRKVKSFNVKVQSLDGKHTREILMREAPTICGDIARIPVGPWMKELKRRKIWLTDFENTIVDSQDVEILIGSDYWGQLVVGKPVLLECGLVAVDTIFGWTLSGPIYGDKKSTTAMMGISQVITESSVQDLWNLETIGITDPSESKSREECEEAARQHFLRTVSKSENGRYTVTVPWLDGAPEIPGNKSVAEKRLVSTTNKLRSQGQLENYDKIFSEWEKEGFIDEVKVDSDSPCHYLPHRAVIKPESQTTPVRPVFDASCKVGRSPSLNDCLEKGPNLLELIPAILLRFRKKKIGVISDVRKAFQMIQVAEKDQDYQPFLWWKNMETKEIKILRHKRVVFGVNCSPFLLGAVIEFHLKSVSEDLRLIALQLLHSLYVDNSVTSVDSHQEREDFEKACVMMMAEAGMELRQWEHSSVIKRGRQDFTTVLGLTWDKEADELFVEIPKNEPTGKMTKRLILSQIQKIFDPLGFVCPATLIPKRLLQKTWQDKKSWDEELEDSVKKEFIDWWKEVSVLEKIGIPRWAFNSENANNVQLHVFSDASKLAYAAVIFARIEGEHGVSIQLLQAKARIAPLKPVTIPRLELLGCSIAARLVTSVIKALSIEGLRIVCWSDSTTALAWIKRNDQWGTFVGNRVKEICSLTKAEEWRHVPGLINPADLPSRGCTPSQLLSSKWWEGPGWLKGPEEEWPLQEASPDEEEILAEKKKAAKIVLVTTVSSLPWYMEASPSFHKNVRVLAYIMRAIRNRFKKNAAVGLQEWELSEAEKFIFMEEQKVFESSVVDGLQVEQDHDGLLRVKTKILNLPDTDAFRKPVLLPKNSLVVDQLIRTEHLRNKHAGLQIMMSKLREKVWIPQSRQAIKKVLSRCTVCRRFTSKKCEVPCAPLPEARVKLARVFQVIGIDLAGPLFLKTGEKVWMVLYTCAVYRAVHLEIVTRLTAEEFLLSLHRFISRRGRPSIIYTDNGTNFEGASNAINLLDWERIQQETKVTRIEWKFIVPSSPWWGGFWERLIRSCKDLLKRMLGPRKLHLKELETCMFEVEAVINSRPLTYISEDKDDLVPLTPAMFLQDNLEVEFPEEMALNLTRDQKGNGMGKSVNKYLYGATMDFITEAAFGQQSNYQVDVDIGFFEHVQMAFDSFRVRVIRPWLNFPIIWDIFGLGKQDKIIVKYFDEFSSQLIAKRRAILQESEQEIEAMGKTRPFVDALIHTKSNKDITAHLLTVFGAGFETTANGMNFTLFLLAQNPVCQRKVHEELDAIFGNESGERDVSFADLAELTYLEMCIKESLRIFPPAPVMMRDAVEDIELDNGQVVPKGCGMVFIIPEHHRDPKYFPNPDKFDPDRFLPEECVNRHPYAYIPFSAGPRNCIGMKYAKIQMKTCLAHILRKFKVTTQQKYTNRKIVYGIVLETKPSIEITLVPRE</sequence>
<keyword evidence="4" id="KW-0862">Zinc</keyword>
<dbReference type="SUPFAM" id="SSF56672">
    <property type="entry name" value="DNA/RNA polymerases"/>
    <property type="match status" value="1"/>
</dbReference>
<dbReference type="GO" id="GO:0015074">
    <property type="term" value="P:DNA integration"/>
    <property type="evidence" value="ECO:0007669"/>
    <property type="project" value="InterPro"/>
</dbReference>
<dbReference type="Pfam" id="PF05380">
    <property type="entry name" value="Peptidase_A17"/>
    <property type="match status" value="1"/>
</dbReference>
<reference evidence="7 8" key="1">
    <citation type="submission" date="2015-12" db="EMBL/GenBank/DDBJ databases">
        <title>The genome of Folsomia candida.</title>
        <authorList>
            <person name="Faddeeva A."/>
            <person name="Derks M.F."/>
            <person name="Anvar Y."/>
            <person name="Smit S."/>
            <person name="Van Straalen N."/>
            <person name="Roelofs D."/>
        </authorList>
    </citation>
    <scope>NUCLEOTIDE SEQUENCE [LARGE SCALE GENOMIC DNA]</scope>
    <source>
        <strain evidence="7 8">VU population</strain>
        <tissue evidence="7">Whole body</tissue>
    </source>
</reference>
<dbReference type="Gene3D" id="3.30.420.10">
    <property type="entry name" value="Ribonuclease H-like superfamily/Ribonuclease H"/>
    <property type="match status" value="1"/>
</dbReference>
<dbReference type="InterPro" id="IPR036396">
    <property type="entry name" value="Cyt_P450_sf"/>
</dbReference>
<dbReference type="InterPro" id="IPR002401">
    <property type="entry name" value="Cyt_P450_E_grp-I"/>
</dbReference>
<feature type="domain" description="CCHC-type" evidence="5">
    <location>
        <begin position="92"/>
        <end position="106"/>
    </location>
</feature>
<dbReference type="InterPro" id="IPR001128">
    <property type="entry name" value="Cyt_P450"/>
</dbReference>
<evidence type="ECO:0000259" key="5">
    <source>
        <dbReference type="PROSITE" id="PS50158"/>
    </source>
</evidence>
<feature type="domain" description="Integrase catalytic" evidence="6">
    <location>
        <begin position="1101"/>
        <end position="1291"/>
    </location>
</feature>